<gene>
    <name evidence="3" type="ORF">B6D57_00280</name>
</gene>
<dbReference type="InterPro" id="IPR001173">
    <property type="entry name" value="Glyco_trans_2-like"/>
</dbReference>
<reference evidence="4" key="1">
    <citation type="submission" date="2017-03" db="EMBL/GenBank/DDBJ databases">
        <title>Novel pathways for hydrocarbon cycling and metabolic interdependencies in hydrothermal sediment communities.</title>
        <authorList>
            <person name="Dombrowski N."/>
            <person name="Seitz K."/>
            <person name="Teske A."/>
            <person name="Baker B."/>
        </authorList>
    </citation>
    <scope>NUCLEOTIDE SEQUENCE [LARGE SCALE GENOMIC DNA]</scope>
</reference>
<organism evidence="3 4">
    <name type="scientific">Candidatus Coatesbacteria bacterium 4484_99</name>
    <dbReference type="NCBI Taxonomy" id="1970774"/>
    <lineage>
        <taxon>Bacteria</taxon>
        <taxon>Candidatus Coatesiibacteriota</taxon>
    </lineage>
</organism>
<evidence type="ECO:0000313" key="4">
    <source>
        <dbReference type="Proteomes" id="UP000192611"/>
    </source>
</evidence>
<dbReference type="Pfam" id="PF13632">
    <property type="entry name" value="Glyco_trans_2_3"/>
    <property type="match status" value="1"/>
</dbReference>
<sequence length="291" mass="33615">MRRGAIVVTYESEDTIKDCLDSLISERDYGVTTEIVVVDNSSTDGTRKIIEVQYPDVNLIKSDRNIGYGSACNLGARWAKTDYLLFLNPDIIIHGGAIQRMVRFLDKNRDVAIVGGWLEDERGVPNYSFRRYPTLALSLFHRESPLRVLLNRFGISGGYITHLEPPDKPIEVDWVLGAVLMIRREVFEKLGGFDERFFLYQEDVDLCYRAKSAGWGVYHLPDVRILHYFEHSTRKRPYLRLLMKHRSLYRFLKKADRLPPLHELLVAPFFSLNLILGFSAEMVRFLLAPES</sequence>
<comment type="caution">
    <text evidence="3">The sequence shown here is derived from an EMBL/GenBank/DDBJ whole genome shotgun (WGS) entry which is preliminary data.</text>
</comment>
<dbReference type="CDD" id="cd04186">
    <property type="entry name" value="GT_2_like_c"/>
    <property type="match status" value="1"/>
</dbReference>
<feature type="domain" description="Glycosyltransferase 2-like" evidence="1">
    <location>
        <begin position="6"/>
        <end position="131"/>
    </location>
</feature>
<feature type="domain" description="Glycosyltransferase 2-like" evidence="2">
    <location>
        <begin position="174"/>
        <end position="225"/>
    </location>
</feature>
<evidence type="ECO:0000259" key="1">
    <source>
        <dbReference type="Pfam" id="PF00535"/>
    </source>
</evidence>
<dbReference type="EMBL" id="NATQ01000003">
    <property type="protein sequence ID" value="OQX91307.1"/>
    <property type="molecule type" value="Genomic_DNA"/>
</dbReference>
<dbReference type="InterPro" id="IPR029044">
    <property type="entry name" value="Nucleotide-diphossugar_trans"/>
</dbReference>
<dbReference type="AlphaFoldDB" id="A0A1W9S3W5"/>
<dbReference type="PANTHER" id="PTHR43179">
    <property type="entry name" value="RHAMNOSYLTRANSFERASE WBBL"/>
    <property type="match status" value="1"/>
</dbReference>
<dbReference type="PANTHER" id="PTHR43179:SF7">
    <property type="entry name" value="RHAMNOSYLTRANSFERASE WBBL"/>
    <property type="match status" value="1"/>
</dbReference>
<protein>
    <recommendedName>
        <fullName evidence="1 2">Glycosyltransferase 2-like domain-containing protein</fullName>
    </recommendedName>
</protein>
<dbReference type="Proteomes" id="UP000192611">
    <property type="component" value="Unassembled WGS sequence"/>
</dbReference>
<accession>A0A1W9S3W5</accession>
<dbReference type="SUPFAM" id="SSF53448">
    <property type="entry name" value="Nucleotide-diphospho-sugar transferases"/>
    <property type="match status" value="1"/>
</dbReference>
<proteinExistence type="predicted"/>
<evidence type="ECO:0000313" key="3">
    <source>
        <dbReference type="EMBL" id="OQX91307.1"/>
    </source>
</evidence>
<dbReference type="Gene3D" id="3.90.550.10">
    <property type="entry name" value="Spore Coat Polysaccharide Biosynthesis Protein SpsA, Chain A"/>
    <property type="match status" value="1"/>
</dbReference>
<evidence type="ECO:0000259" key="2">
    <source>
        <dbReference type="Pfam" id="PF13632"/>
    </source>
</evidence>
<name>A0A1W9S3W5_9BACT</name>
<dbReference type="Pfam" id="PF00535">
    <property type="entry name" value="Glycos_transf_2"/>
    <property type="match status" value="1"/>
</dbReference>